<dbReference type="SMART" id="SM00332">
    <property type="entry name" value="PP2Cc"/>
    <property type="match status" value="1"/>
</dbReference>
<dbReference type="PANTHER" id="PTHR47992">
    <property type="entry name" value="PROTEIN PHOSPHATASE"/>
    <property type="match status" value="1"/>
</dbReference>
<comment type="similarity">
    <text evidence="3 12">Belongs to the PP2C family.</text>
</comment>
<keyword evidence="5" id="KW-0479">Metal-binding</keyword>
<dbReference type="SUPFAM" id="SSF81606">
    <property type="entry name" value="PP2C-like"/>
    <property type="match status" value="1"/>
</dbReference>
<dbReference type="EC" id="3.1.3.16" evidence="4"/>
<keyword evidence="9" id="KW-0464">Manganese</keyword>
<comment type="catalytic activity">
    <reaction evidence="10">
        <text>O-phospho-L-seryl-[protein] + H2O = L-seryl-[protein] + phosphate</text>
        <dbReference type="Rhea" id="RHEA:20629"/>
        <dbReference type="Rhea" id="RHEA-COMP:9863"/>
        <dbReference type="Rhea" id="RHEA-COMP:11604"/>
        <dbReference type="ChEBI" id="CHEBI:15377"/>
        <dbReference type="ChEBI" id="CHEBI:29999"/>
        <dbReference type="ChEBI" id="CHEBI:43474"/>
        <dbReference type="ChEBI" id="CHEBI:83421"/>
        <dbReference type="EC" id="3.1.3.16"/>
    </reaction>
</comment>
<dbReference type="CDD" id="cd00143">
    <property type="entry name" value="PP2Cc"/>
    <property type="match status" value="1"/>
</dbReference>
<name>A0AAV9EVP0_ACOCL</name>
<organism evidence="14 15">
    <name type="scientific">Acorus calamus</name>
    <name type="common">Sweet flag</name>
    <dbReference type="NCBI Taxonomy" id="4465"/>
    <lineage>
        <taxon>Eukaryota</taxon>
        <taxon>Viridiplantae</taxon>
        <taxon>Streptophyta</taxon>
        <taxon>Embryophyta</taxon>
        <taxon>Tracheophyta</taxon>
        <taxon>Spermatophyta</taxon>
        <taxon>Magnoliopsida</taxon>
        <taxon>Liliopsida</taxon>
        <taxon>Acoraceae</taxon>
        <taxon>Acorus</taxon>
    </lineage>
</organism>
<dbReference type="InterPro" id="IPR000222">
    <property type="entry name" value="PP2C_BS"/>
</dbReference>
<dbReference type="GO" id="GO:0046872">
    <property type="term" value="F:metal ion binding"/>
    <property type="evidence" value="ECO:0007669"/>
    <property type="project" value="UniProtKB-KW"/>
</dbReference>
<keyword evidence="7" id="KW-0460">Magnesium</keyword>
<comment type="caution">
    <text evidence="14">The sequence shown here is derived from an EMBL/GenBank/DDBJ whole genome shotgun (WGS) entry which is preliminary data.</text>
</comment>
<proteinExistence type="inferred from homology"/>
<evidence type="ECO:0000256" key="6">
    <source>
        <dbReference type="ARBA" id="ARBA00022801"/>
    </source>
</evidence>
<evidence type="ECO:0000259" key="13">
    <source>
        <dbReference type="PROSITE" id="PS51746"/>
    </source>
</evidence>
<dbReference type="EMBL" id="JAUJYO010000005">
    <property type="protein sequence ID" value="KAK1317666.1"/>
    <property type="molecule type" value="Genomic_DNA"/>
</dbReference>
<reference evidence="14" key="2">
    <citation type="submission" date="2023-06" db="EMBL/GenBank/DDBJ databases">
        <authorList>
            <person name="Ma L."/>
            <person name="Liu K.-W."/>
            <person name="Li Z."/>
            <person name="Hsiao Y.-Y."/>
            <person name="Qi Y."/>
            <person name="Fu T."/>
            <person name="Tang G."/>
            <person name="Zhang D."/>
            <person name="Sun W.-H."/>
            <person name="Liu D.-K."/>
            <person name="Li Y."/>
            <person name="Chen G.-Z."/>
            <person name="Liu X.-D."/>
            <person name="Liao X.-Y."/>
            <person name="Jiang Y.-T."/>
            <person name="Yu X."/>
            <person name="Hao Y."/>
            <person name="Huang J."/>
            <person name="Zhao X.-W."/>
            <person name="Ke S."/>
            <person name="Chen Y.-Y."/>
            <person name="Wu W.-L."/>
            <person name="Hsu J.-L."/>
            <person name="Lin Y.-F."/>
            <person name="Huang M.-D."/>
            <person name="Li C.-Y."/>
            <person name="Huang L."/>
            <person name="Wang Z.-W."/>
            <person name="Zhao X."/>
            <person name="Zhong W.-Y."/>
            <person name="Peng D.-H."/>
            <person name="Ahmad S."/>
            <person name="Lan S."/>
            <person name="Zhang J.-S."/>
            <person name="Tsai W.-C."/>
            <person name="Van De Peer Y."/>
            <person name="Liu Z.-J."/>
        </authorList>
    </citation>
    <scope>NUCLEOTIDE SEQUENCE</scope>
    <source>
        <strain evidence="14">CP</strain>
        <tissue evidence="14">Leaves</tissue>
    </source>
</reference>
<evidence type="ECO:0000256" key="3">
    <source>
        <dbReference type="ARBA" id="ARBA00006702"/>
    </source>
</evidence>
<keyword evidence="15" id="KW-1185">Reference proteome</keyword>
<evidence type="ECO:0000256" key="10">
    <source>
        <dbReference type="ARBA" id="ARBA00047761"/>
    </source>
</evidence>
<keyword evidence="6 12" id="KW-0378">Hydrolase</keyword>
<comment type="cofactor">
    <cofactor evidence="2">
        <name>Mg(2+)</name>
        <dbReference type="ChEBI" id="CHEBI:18420"/>
    </cofactor>
</comment>
<dbReference type="InterPro" id="IPR015655">
    <property type="entry name" value="PP2C"/>
</dbReference>
<protein>
    <recommendedName>
        <fullName evidence="4">protein-serine/threonine phosphatase</fullName>
        <ecNumber evidence="4">3.1.3.16</ecNumber>
    </recommendedName>
</protein>
<evidence type="ECO:0000313" key="15">
    <source>
        <dbReference type="Proteomes" id="UP001180020"/>
    </source>
</evidence>
<evidence type="ECO:0000256" key="11">
    <source>
        <dbReference type="ARBA" id="ARBA00048336"/>
    </source>
</evidence>
<feature type="domain" description="PPM-type phosphatase" evidence="13">
    <location>
        <begin position="32"/>
        <end position="341"/>
    </location>
</feature>
<gene>
    <name evidence="14" type="ORF">QJS10_CPA05g01275</name>
</gene>
<evidence type="ECO:0000256" key="5">
    <source>
        <dbReference type="ARBA" id="ARBA00022723"/>
    </source>
</evidence>
<evidence type="ECO:0000256" key="8">
    <source>
        <dbReference type="ARBA" id="ARBA00022912"/>
    </source>
</evidence>
<dbReference type="PROSITE" id="PS01032">
    <property type="entry name" value="PPM_1"/>
    <property type="match status" value="1"/>
</dbReference>
<accession>A0AAV9EVP0</accession>
<evidence type="ECO:0000256" key="2">
    <source>
        <dbReference type="ARBA" id="ARBA00001946"/>
    </source>
</evidence>
<sequence length="394" mass="44285">MMLRSCYRPLERCFGGTGSDGLMWGMDLKPHSSGEFSIAVIQANSALEDQGQVISSPFSTFVGVYDGHGGPEASRFINSRLFLHLQTFVMEQGGLSVEVIKKAFSATEEEFLHLVKKSWTVKPQMASVGSCCLVGVIDGDMLYVANLGDSRAVLGRKNDGGGLEDSEMEVVAERMSTDHNVAAEEVRKEVVELHPEDSHIVVYTRGVWRIKGIIQVSRSIGDFYLKKPEFSRNPLFQQFVAPLILKRPVMTAEPSIRIRKLRQQDLFIIFASDGLWEQLSDQEAVEIVSKHPRAGIAKRLVRAALHEAAKKRELRYDDIKRIEKGIRRHFHDDITVIVIFLDHHQRSSRFQGGSFDCTSAPIDIFSLNSLEVEDSETELYHHLDKSFTGTMTSE</sequence>
<keyword evidence="8 12" id="KW-0904">Protein phosphatase</keyword>
<dbReference type="InterPro" id="IPR001932">
    <property type="entry name" value="PPM-type_phosphatase-like_dom"/>
</dbReference>
<comment type="catalytic activity">
    <reaction evidence="11">
        <text>O-phospho-L-threonyl-[protein] + H2O = L-threonyl-[protein] + phosphate</text>
        <dbReference type="Rhea" id="RHEA:47004"/>
        <dbReference type="Rhea" id="RHEA-COMP:11060"/>
        <dbReference type="Rhea" id="RHEA-COMP:11605"/>
        <dbReference type="ChEBI" id="CHEBI:15377"/>
        <dbReference type="ChEBI" id="CHEBI:30013"/>
        <dbReference type="ChEBI" id="CHEBI:43474"/>
        <dbReference type="ChEBI" id="CHEBI:61977"/>
        <dbReference type="EC" id="3.1.3.16"/>
    </reaction>
</comment>
<evidence type="ECO:0000313" key="14">
    <source>
        <dbReference type="EMBL" id="KAK1317666.1"/>
    </source>
</evidence>
<reference evidence="14" key="1">
    <citation type="journal article" date="2023" name="Nat. Commun.">
        <title>Diploid and tetraploid genomes of Acorus and the evolution of monocots.</title>
        <authorList>
            <person name="Ma L."/>
            <person name="Liu K.W."/>
            <person name="Li Z."/>
            <person name="Hsiao Y.Y."/>
            <person name="Qi Y."/>
            <person name="Fu T."/>
            <person name="Tang G.D."/>
            <person name="Zhang D."/>
            <person name="Sun W.H."/>
            <person name="Liu D.K."/>
            <person name="Li Y."/>
            <person name="Chen G.Z."/>
            <person name="Liu X.D."/>
            <person name="Liao X.Y."/>
            <person name="Jiang Y.T."/>
            <person name="Yu X."/>
            <person name="Hao Y."/>
            <person name="Huang J."/>
            <person name="Zhao X.W."/>
            <person name="Ke S."/>
            <person name="Chen Y.Y."/>
            <person name="Wu W.L."/>
            <person name="Hsu J.L."/>
            <person name="Lin Y.F."/>
            <person name="Huang M.D."/>
            <person name="Li C.Y."/>
            <person name="Huang L."/>
            <person name="Wang Z.W."/>
            <person name="Zhao X."/>
            <person name="Zhong W.Y."/>
            <person name="Peng D.H."/>
            <person name="Ahmad S."/>
            <person name="Lan S."/>
            <person name="Zhang J.S."/>
            <person name="Tsai W.C."/>
            <person name="Van de Peer Y."/>
            <person name="Liu Z.J."/>
        </authorList>
    </citation>
    <scope>NUCLEOTIDE SEQUENCE</scope>
    <source>
        <strain evidence="14">CP</strain>
    </source>
</reference>
<dbReference type="InterPro" id="IPR036457">
    <property type="entry name" value="PPM-type-like_dom_sf"/>
</dbReference>
<evidence type="ECO:0000256" key="4">
    <source>
        <dbReference type="ARBA" id="ARBA00013081"/>
    </source>
</evidence>
<dbReference type="GO" id="GO:0004722">
    <property type="term" value="F:protein serine/threonine phosphatase activity"/>
    <property type="evidence" value="ECO:0007669"/>
    <property type="project" value="UniProtKB-EC"/>
</dbReference>
<dbReference type="Proteomes" id="UP001180020">
    <property type="component" value="Unassembled WGS sequence"/>
</dbReference>
<dbReference type="PROSITE" id="PS51746">
    <property type="entry name" value="PPM_2"/>
    <property type="match status" value="1"/>
</dbReference>
<evidence type="ECO:0000256" key="1">
    <source>
        <dbReference type="ARBA" id="ARBA00001936"/>
    </source>
</evidence>
<dbReference type="FunFam" id="3.60.40.10:FF:000020">
    <property type="entry name" value="Probable protein phosphatase 2C 42"/>
    <property type="match status" value="1"/>
</dbReference>
<dbReference type="Gene3D" id="3.60.40.10">
    <property type="entry name" value="PPM-type phosphatase domain"/>
    <property type="match status" value="1"/>
</dbReference>
<comment type="cofactor">
    <cofactor evidence="1">
        <name>Mn(2+)</name>
        <dbReference type="ChEBI" id="CHEBI:29035"/>
    </cofactor>
</comment>
<dbReference type="Pfam" id="PF00481">
    <property type="entry name" value="PP2C"/>
    <property type="match status" value="1"/>
</dbReference>
<evidence type="ECO:0000256" key="9">
    <source>
        <dbReference type="ARBA" id="ARBA00023211"/>
    </source>
</evidence>
<evidence type="ECO:0000256" key="7">
    <source>
        <dbReference type="ARBA" id="ARBA00022842"/>
    </source>
</evidence>
<dbReference type="AlphaFoldDB" id="A0AAV9EVP0"/>
<evidence type="ECO:0000256" key="12">
    <source>
        <dbReference type="RuleBase" id="RU003465"/>
    </source>
</evidence>